<evidence type="ECO:0000256" key="3">
    <source>
        <dbReference type="ARBA" id="ARBA00022692"/>
    </source>
</evidence>
<feature type="transmembrane region" description="Helical" evidence="6">
    <location>
        <begin position="148"/>
        <end position="165"/>
    </location>
</feature>
<accession>A0A261FAQ8</accession>
<evidence type="ECO:0000256" key="2">
    <source>
        <dbReference type="ARBA" id="ARBA00007362"/>
    </source>
</evidence>
<dbReference type="PANTHER" id="PTHR32322:SF2">
    <property type="entry name" value="EAMA DOMAIN-CONTAINING PROTEIN"/>
    <property type="match status" value="1"/>
</dbReference>
<dbReference type="Pfam" id="PF00892">
    <property type="entry name" value="EamA"/>
    <property type="match status" value="2"/>
</dbReference>
<keyword evidence="9" id="KW-1185">Reference proteome</keyword>
<keyword evidence="5 6" id="KW-0472">Membrane</keyword>
<dbReference type="InterPro" id="IPR000620">
    <property type="entry name" value="EamA_dom"/>
</dbReference>
<dbReference type="Proteomes" id="UP000228976">
    <property type="component" value="Unassembled WGS sequence"/>
</dbReference>
<keyword evidence="3 6" id="KW-0812">Transmembrane</keyword>
<feature type="transmembrane region" description="Helical" evidence="6">
    <location>
        <begin position="115"/>
        <end position="136"/>
    </location>
</feature>
<comment type="subcellular location">
    <subcellularLocation>
        <location evidence="1">Membrane</location>
        <topology evidence="1">Multi-pass membrane protein</topology>
    </subcellularLocation>
</comment>
<evidence type="ECO:0000313" key="8">
    <source>
        <dbReference type="EMBL" id="OZG56212.1"/>
    </source>
</evidence>
<dbReference type="PANTHER" id="PTHR32322">
    <property type="entry name" value="INNER MEMBRANE TRANSPORTER"/>
    <property type="match status" value="1"/>
</dbReference>
<feature type="transmembrane region" description="Helical" evidence="6">
    <location>
        <begin position="85"/>
        <end position="103"/>
    </location>
</feature>
<feature type="transmembrane region" description="Helical" evidence="6">
    <location>
        <begin position="303"/>
        <end position="335"/>
    </location>
</feature>
<comment type="similarity">
    <text evidence="2">Belongs to the EamA transporter family.</text>
</comment>
<protein>
    <submittedName>
        <fullName evidence="8">EamA-like transporter family</fullName>
    </submittedName>
</protein>
<evidence type="ECO:0000256" key="6">
    <source>
        <dbReference type="SAM" id="Phobius"/>
    </source>
</evidence>
<keyword evidence="4 6" id="KW-1133">Transmembrane helix</keyword>
<dbReference type="GO" id="GO:0016020">
    <property type="term" value="C:membrane"/>
    <property type="evidence" value="ECO:0007669"/>
    <property type="project" value="UniProtKB-SubCell"/>
</dbReference>
<feature type="transmembrane region" description="Helical" evidence="6">
    <location>
        <begin position="232"/>
        <end position="250"/>
    </location>
</feature>
<dbReference type="SUPFAM" id="SSF103481">
    <property type="entry name" value="Multidrug resistance efflux transporter EmrE"/>
    <property type="match status" value="2"/>
</dbReference>
<reference evidence="8 9" key="1">
    <citation type="journal article" date="2017" name="BMC Genomics">
        <title>Comparative genomic and phylogenomic analyses of the Bifidobacteriaceae family.</title>
        <authorList>
            <person name="Lugli G.A."/>
            <person name="Milani C."/>
            <person name="Turroni F."/>
            <person name="Duranti S."/>
            <person name="Mancabelli L."/>
            <person name="Mangifesta M."/>
            <person name="Ferrario C."/>
            <person name="Modesto M."/>
            <person name="Mattarelli P."/>
            <person name="Jiri K."/>
            <person name="van Sinderen D."/>
            <person name="Ventura M."/>
        </authorList>
    </citation>
    <scope>NUCLEOTIDE SEQUENCE [LARGE SCALE GENOMIC DNA]</scope>
    <source>
        <strain evidence="8 9">LMG 21773</strain>
    </source>
</reference>
<proteinExistence type="inferred from homology"/>
<feature type="domain" description="EamA" evidence="7">
    <location>
        <begin position="203"/>
        <end position="335"/>
    </location>
</feature>
<feature type="transmembrane region" description="Helical" evidence="6">
    <location>
        <begin position="45"/>
        <end position="65"/>
    </location>
</feature>
<name>A0A261FAQ8_9BIFI</name>
<evidence type="ECO:0000256" key="5">
    <source>
        <dbReference type="ARBA" id="ARBA00023136"/>
    </source>
</evidence>
<gene>
    <name evidence="8" type="ORF">AEAE_0700</name>
</gene>
<evidence type="ECO:0000259" key="7">
    <source>
        <dbReference type="Pfam" id="PF00892"/>
    </source>
</evidence>
<feature type="transmembrane region" description="Helical" evidence="6">
    <location>
        <begin position="177"/>
        <end position="193"/>
    </location>
</feature>
<dbReference type="InterPro" id="IPR050638">
    <property type="entry name" value="AA-Vitamin_Transporters"/>
</dbReference>
<dbReference type="InterPro" id="IPR037185">
    <property type="entry name" value="EmrE-like"/>
</dbReference>
<evidence type="ECO:0000313" key="9">
    <source>
        <dbReference type="Proteomes" id="UP000228976"/>
    </source>
</evidence>
<feature type="domain" description="EamA" evidence="7">
    <location>
        <begin position="51"/>
        <end position="190"/>
    </location>
</feature>
<dbReference type="EMBL" id="MWWU01000002">
    <property type="protein sequence ID" value="OZG56212.1"/>
    <property type="molecule type" value="Genomic_DNA"/>
</dbReference>
<evidence type="ECO:0000256" key="1">
    <source>
        <dbReference type="ARBA" id="ARBA00004141"/>
    </source>
</evidence>
<comment type="caution">
    <text evidence="8">The sequence shown here is derived from an EMBL/GenBank/DDBJ whole genome shotgun (WGS) entry which is preliminary data.</text>
</comment>
<evidence type="ECO:0000256" key="4">
    <source>
        <dbReference type="ARBA" id="ARBA00022989"/>
    </source>
</evidence>
<feature type="transmembrane region" description="Helical" evidence="6">
    <location>
        <begin position="199"/>
        <end position="220"/>
    </location>
</feature>
<sequence>MNRVGWKSASPVDPLSLNSATPVGMLGNMPGKNPRRRRIRLFAQTPRTLLIGMGVTLLGGCLWGMNATVSKILMNTYHATPLWIASIREIFAGLLFLACAGFSEPRQLLGVVKDLKFYPTYILGAFFCVMATQVTYLQAIDWTNSGTATVLQTLNLLFVLAIVCIRDRRAPGVRESIGILLAFSGTCLIATNGDFTTLTLPLAGLLWGLADAASTASMSVIPVKAMQKYGNFAINGIMFLISGIGVSAFVQPWKNPPHFDALGIFLMCFTVIGGTFAAYWLYMSGVMRIGAMRATMLGTSEPVMATISAVFLTASVFTPVDLVGFALILTMVFLVK</sequence>
<feature type="transmembrane region" description="Helical" evidence="6">
    <location>
        <begin position="262"/>
        <end position="282"/>
    </location>
</feature>
<organism evidence="8 9">
    <name type="scientific">Aeriscardovia aeriphila</name>
    <dbReference type="NCBI Taxonomy" id="218139"/>
    <lineage>
        <taxon>Bacteria</taxon>
        <taxon>Bacillati</taxon>
        <taxon>Actinomycetota</taxon>
        <taxon>Actinomycetes</taxon>
        <taxon>Bifidobacteriales</taxon>
        <taxon>Bifidobacteriaceae</taxon>
        <taxon>Aeriscardovia</taxon>
    </lineage>
</organism>
<dbReference type="AlphaFoldDB" id="A0A261FAQ8"/>